<dbReference type="Pfam" id="PF05860">
    <property type="entry name" value="TPS"/>
    <property type="match status" value="1"/>
</dbReference>
<feature type="region of interest" description="Disordered" evidence="1">
    <location>
        <begin position="2572"/>
        <end position="2606"/>
    </location>
</feature>
<evidence type="ECO:0000313" key="3">
    <source>
        <dbReference type="EMBL" id="MDD0991969.1"/>
    </source>
</evidence>
<accession>A0ABT5NUZ7</accession>
<evidence type="ECO:0000313" key="4">
    <source>
        <dbReference type="Proteomes" id="UP001148203"/>
    </source>
</evidence>
<evidence type="ECO:0000256" key="1">
    <source>
        <dbReference type="SAM" id="MobiDB-lite"/>
    </source>
</evidence>
<name>A0ABT5NUZ7_9PSED</name>
<dbReference type="EMBL" id="JAMDGY010000045">
    <property type="protein sequence ID" value="MDD0991969.1"/>
    <property type="molecule type" value="Genomic_DNA"/>
</dbReference>
<dbReference type="InterPro" id="IPR025157">
    <property type="entry name" value="Hemagglutinin_rpt"/>
</dbReference>
<keyword evidence="4" id="KW-1185">Reference proteome</keyword>
<sequence length="3803" mass="394912">MDVKQFAFLNRQRSAAIQPRESFCGLPKRGLALLLANVMFWQPMWAQAAEGIVVSAPGTALNQAGNGVPIVNIAAPNGSGLSHNQFVDYNVGSNGVILNNATDRTQETQLGGIILGNPHLQGTAATTILNEVNGGNPSQLRGYTEVAGQSAKVIVANPYGISCNGCGFINTPQVTLTTGKPVINAQGAVGGYQVDGGSVSLEGAGLNAGNVGRFDIITRSAKLNAQLHAQELNVITGRNDVDAQTLAATPRAGAANDAPALAIDSSALGGMYAGAIKLVGTEAGVGVRLAGDLIASGGDIQLDANGHVSLAQTSATGAVNVKAASLDVQGPLYGESKVQVTTTGNLTNQNNIAARDSITLNAGGTLSNRGVIEAGVEKAGTRNTQGDITVTAQNLDNTGKTMVASRDLAITTRETLNNQGGTLSAQRTGQIDAGTLDNRQQGRVISAGTQTINSGELLNDQGGLVSSEQALTVVANTLSNRGGELSTRSDATLHLGQLDNSDAGKVLATQALTLRIANHLNNQAGLIDANTLKITAASLFNRQGSLHSIGDLTLQQSGLLDNQAGKIVAGQQARLELGRLDNQNKGHLEAKSGLQLTTGELLNQQGGRVFSETGLTLDLKRGQLNNQAGLIAANGPLVFQRLADVDNRGGEISSAQSFMVQADNLDNSAGKVLSEQAVTLRIAQALSNIKGRIAAAGIDLHSGSLDNQGGTLASRAGQQLQVQNALNNRLGEISAAGQHRLAAGSLNNQQGRVLSDTELFVELGAALDNQAGVLGAASLLDIKAHSLDNRAKGSLASDDQLKLSLVDALDNRSGSVAALGMLHLDAGRADNRAAGLIGSGQSSTLRVGELDNRGGEISAEKGIDGAGQVLDNSGGKLLAGTTLGLVLEQLINHNKGLVSAQQISLDGARLDNSGGVVSARERLEIRLHDRGLPARDGRLDNQQGHLESEGALLLETAQIDNRSGAISSTQQLTLKASAEIDNREGTLESDAGLSLASGRLDNRQGVINNGLDASLDTGRFDNQQGRLSSAGRLQLKAGQVNNSDKGRIASGQALDVRVTGLEQQNGELYSTGDLSLDLQHGHLNNQGGLIHNSGILTLKQLKDVANQGGEISSDQAFTLAARQLDTSAGKVLSKQALTLTLEQALTSLKGQILAASLTVRAASLDNSAGLISSRGVLDIDLGAQGGLVNQAGTLFANGNLLLRSNTLNNHQGHVASQQDLDVRGGVIDNQAGELIAEGGLTVAGQRLDNRAKGLVKAAKDATLTVDDIDNRDGEITSKGSIALTGNSLDNSDQGRVRADRALDLGFNQVHNRNKGELSAKQALTLTGTGPQSTLDNSAGRLSSDGPVKLNLSGEVLNIGGRIDSESSLVVSGARLDNSGGTLSSATDLTLDSQGQVLNQRGKLLGDGNLKLTSASLDNREDGVVTAKGQVVLKTGELDNSQRGRVIAGTTLDLTATQLRNNDAGQIAGKTLLASVTGLEQQGGKLFGADSLTLDLNNGDLDNQGGTLNSPGLLLIKQLRDLYNRGGEISSSQQFSLLGRTLNNSGGSLISHQQLNLDASQLINAKGLVSGWQGVRLDGTSVDNSDGGTVSSRDGTLVVELDGALRNGQGGALASLGELKVTAASLDNRGGVLASGAGQHLVLTKGALDNSAGGLLDSKAGIYLQAAGLNNSDARLIGKGPITLVLDADLNNSRGKLLSGAALNVDKAGQVINHGGQLGSQTTLTLHAQGVDNSQRGTLAAVGDLLINSKGEVRNSEEGLLHSESGVLKIDAGSLDNTKGKLQSLTDITLDTRGAIVNQNGQIIAQRGDVGLTAGSLNNRNGVLASLKGALTAQINGGLLSNQGGVIQARQLTLTALAGLHNQGGRLASQAGQTSIHTGEFINQGGGVYANGLISVTANRVDNSFGGQIAGQNLSFGLGGALYNRGGVIESDTALSLVAGSFDNQGGQLRAMGKTGKTEFRIGGLLDNLGGVLETSNTDLALNAGNFLNGGGRLLHGGQGDFGVSLANLSGAGGELATLGGLTISAANWSTNSVIQAGRLTVNVGQLTVEGAGRLLASQSFVGTGGNWVNNGLIASDGAFSLNLGGSYSGTGRATSLGDLKLDANSIVLGASTSIAGGGTTTIGGLGTLASLTNYGRLTSAQALDVRASRLDNWGTLASGTTLKISSGAAQNNANAFIFSGTDMTWSVSSLTNLLGEIYSLGNLNVEGLSPGTRAAVLKNMSGKMESARDFIIKAEQISNERNNFSVTSELYSSAVGQRCYSCTSLPYGVSSSKKTPWHLVWVQQYKTTVSGDPSSVAASLNAGGNLDVQGSNFKNANSTVSATGNIAITVGNFENTGAALGDYISAKYLSVDARGYGQLDQLIQYNQYNDAAYNKDWWFINPNGEVSRAPTITYRCCATPSESYVAYGMLVFAFKDGHMGARDMGPSLYSTGQRMELPAFVANAAVFDEKVIATGTATSYVPAVIQAGGNVSINATQKLGNGVEKPFTAPNGFGGRGTNTGATSAQPILIDINKQLPPDLAQQQVNPLALPGFSLPTGQNGLFRLSTSEGAVSVPSSSGWTLGGSSINLAERDRPLPITPGRDSQLGNLPQVDASVRAVDPTQRERLELDTRATSVALDNTGNGSGRLPERNTDAAGLTALDPLALTKPAPWDKPKVVPPTSIRQVQGLPDNSGRSQPHKYLIETNPVLTDLKSFMSSDYLLGNLGYDPDKSWKRLGDGFYEQRLIQDAVVARTGQRFIDGQTSNEALYKYLMDNAIASKQRLDLSVGVTLTAQQVTALTHDIVWLEEHVVNGEKVLVPVLYLAQANNRLAPNGALIAGNDVTLVAGDSLSNVGTIKANNNLSASAGKNLVNGGLLEAGNRLDMLAGDSILNGAGGIIKGRDVSLNALLGDVVNERTVTTHQVGGNRRDYIDSAGRIEAGNDLTIGAGRDVMNLGGVIQAGRDLDIDAGRDLVLSSAEQEVSEDWGRGHQKESLTQHVGTIDAGRDITLVAERDFAAIASEVEAKRNIAVNAGNDLTLTSAANEEHFYSKTKKVTRQEDHVRQVSTSFKAGGNIDLSADNDLTLIASRIEAGDEAYLVAGDELALLAAEDRDYSLYDKKSNGSWGRKVTKRDESTTVNHVVSEISTGGHLTLVSSGDQRYQAAKLDSGGDLTLDSGGDIYFQSVKDLKQESHEKSDSSLAWFSMKGKGSTDETFRQTQMTVNGELVIKAAGTIHADVRQVNQESVAESIDAMVKADPNLGWLKEVEAKGGVDWRQVQEIHTRFKYENSGLGAGAQMVMAILLAAVLGPAGLGLAGAQLAGAAALANTALNSAISNKGDLGQVLKDTLSKESLSSAAIAAITAGIAENYFGDIAKTKIVDGKSVVDLGSLEGIGRFGAQQLAIGAASGAVGQAFGRDADIRAILQSAVFNTLAATAFSTAGDAGLRTGSPEKIALHALVGGFVAQAAGGDFATGAIAAGANEMLANQLRRLATQMDPVNRDALMLIASQLVGVVSAAARDEGDGKRLEDGSWIATNATQYNNLNHSDMSDFVGDMNDCGSDGACQEKFWVARGHKQLSDENYERALKTGGPAFARWQQQDIEAGLSALEGLKCTTTACQGYKDQLVERAVSSLQTLAEVTGSWEPFLQLIGELPGRKLVTERVLGVAEGVMSSPRVRAAVEKANEIKTVRKAETDALNAAKDAGARTIVGGKTCVYSCVVDGVTRYVGITDDIVKRGQAHMREKGIVIEQIPGLKNLSRSDARAVEQTLIEYHGLAGKIEQTGKLDSTLINKINSISKTKNPTKYERGLIRGAELLKRAGYKGF</sequence>
<dbReference type="InterPro" id="IPR012334">
    <property type="entry name" value="Pectin_lyas_fold"/>
</dbReference>
<proteinExistence type="predicted"/>
<dbReference type="SMART" id="SM00912">
    <property type="entry name" value="Haemagg_act"/>
    <property type="match status" value="1"/>
</dbReference>
<organism evidence="3 4">
    <name type="scientific">Pseudomonas fontis</name>
    <dbReference type="NCBI Taxonomy" id="2942633"/>
    <lineage>
        <taxon>Bacteria</taxon>
        <taxon>Pseudomonadati</taxon>
        <taxon>Pseudomonadota</taxon>
        <taxon>Gammaproteobacteria</taxon>
        <taxon>Pseudomonadales</taxon>
        <taxon>Pseudomonadaceae</taxon>
        <taxon>Pseudomonas</taxon>
    </lineage>
</organism>
<dbReference type="InterPro" id="IPR011050">
    <property type="entry name" value="Pectin_lyase_fold/virulence"/>
</dbReference>
<comment type="caution">
    <text evidence="3">The sequence shown here is derived from an EMBL/GenBank/DDBJ whole genome shotgun (WGS) entry which is preliminary data.</text>
</comment>
<gene>
    <name evidence="3" type="ORF">M5G11_15650</name>
</gene>
<dbReference type="NCBIfam" id="TIGR01731">
    <property type="entry name" value="fil_hemag_20aa"/>
    <property type="match status" value="43"/>
</dbReference>
<dbReference type="Pfam" id="PF05594">
    <property type="entry name" value="Fil_haemagg"/>
    <property type="match status" value="17"/>
</dbReference>
<dbReference type="RefSeq" id="WP_273913246.1">
    <property type="nucleotide sequence ID" value="NZ_JAMDGX010000079.1"/>
</dbReference>
<dbReference type="SUPFAM" id="SSF51126">
    <property type="entry name" value="Pectin lyase-like"/>
    <property type="match status" value="1"/>
</dbReference>
<feature type="region of interest" description="Disordered" evidence="1">
    <location>
        <begin position="2650"/>
        <end position="2678"/>
    </location>
</feature>
<dbReference type="Proteomes" id="UP001148203">
    <property type="component" value="Unassembled WGS sequence"/>
</dbReference>
<dbReference type="InterPro" id="IPR008638">
    <property type="entry name" value="FhaB/CdiA-like_TPS"/>
</dbReference>
<dbReference type="NCBIfam" id="TIGR01901">
    <property type="entry name" value="adhes_NPXG"/>
    <property type="match status" value="1"/>
</dbReference>
<evidence type="ECO:0000259" key="2">
    <source>
        <dbReference type="SMART" id="SM00912"/>
    </source>
</evidence>
<dbReference type="Pfam" id="PF13332">
    <property type="entry name" value="Fil_haemagg_2"/>
    <property type="match status" value="3"/>
</dbReference>
<reference evidence="3 4" key="1">
    <citation type="submission" date="2022-05" db="EMBL/GenBank/DDBJ databases">
        <title>Novel Pseudomonas spp. Isolated from a Rainbow Trout Aquaculture Facility.</title>
        <authorList>
            <person name="Testerman T."/>
            <person name="Graf J."/>
        </authorList>
    </citation>
    <scope>NUCLEOTIDE SEQUENCE [LARGE SCALE GENOMIC DNA]</scope>
    <source>
        <strain evidence="3 4">ID681</strain>
    </source>
</reference>
<dbReference type="Gene3D" id="2.160.20.10">
    <property type="entry name" value="Single-stranded right-handed beta-helix, Pectin lyase-like"/>
    <property type="match status" value="1"/>
</dbReference>
<feature type="domain" description="Filamentous haemagglutinin FhaB/tRNA nuclease CdiA-like TPS" evidence="2">
    <location>
        <begin position="65"/>
        <end position="186"/>
    </location>
</feature>
<dbReference type="InterPro" id="IPR008619">
    <property type="entry name" value="Filamentous_hemagglutn_rpt"/>
</dbReference>
<dbReference type="InterPro" id="IPR010069">
    <property type="entry name" value="CdiA_FHA1_rpt"/>
</dbReference>
<protein>
    <submittedName>
        <fullName evidence="3">Filamentous hemagglutinin N-terminal domain-containing protein</fullName>
    </submittedName>
</protein>